<feature type="coiled-coil region" evidence="1">
    <location>
        <begin position="3"/>
        <end position="58"/>
    </location>
</feature>
<dbReference type="EMBL" id="FOEN01000012">
    <property type="protein sequence ID" value="SEQ46343.1"/>
    <property type="molecule type" value="Genomic_DNA"/>
</dbReference>
<dbReference type="STRING" id="89093.SAMN04488558_1125"/>
<sequence>MNEKQLLEEIMELEIKIEALNIIYEDQNNELDITEYELEQANSTLKELKNNYDATRQSYLDIIKREKEAKTNPYDYIN</sequence>
<protein>
    <submittedName>
        <fullName evidence="2">Uncharacterized protein</fullName>
    </submittedName>
</protein>
<organism evidence="2 3">
    <name type="scientific">Ignavigranum ruoffiae</name>
    <dbReference type="NCBI Taxonomy" id="89093"/>
    <lineage>
        <taxon>Bacteria</taxon>
        <taxon>Bacillati</taxon>
        <taxon>Bacillota</taxon>
        <taxon>Bacilli</taxon>
        <taxon>Lactobacillales</taxon>
        <taxon>Aerococcaceae</taxon>
        <taxon>Ignavigranum</taxon>
    </lineage>
</organism>
<name>A0A1H9G8I7_9LACT</name>
<evidence type="ECO:0000313" key="2">
    <source>
        <dbReference type="EMBL" id="SEQ46343.1"/>
    </source>
</evidence>
<evidence type="ECO:0000256" key="1">
    <source>
        <dbReference type="SAM" id="Coils"/>
    </source>
</evidence>
<dbReference type="AlphaFoldDB" id="A0A1H9G8I7"/>
<accession>A0A1H9G8I7</accession>
<dbReference type="Proteomes" id="UP000198833">
    <property type="component" value="Unassembled WGS sequence"/>
</dbReference>
<keyword evidence="3" id="KW-1185">Reference proteome</keyword>
<gene>
    <name evidence="2" type="ORF">SAMN04488558_1125</name>
</gene>
<dbReference type="RefSeq" id="WP_092572575.1">
    <property type="nucleotide sequence ID" value="NZ_FOEN01000012.1"/>
</dbReference>
<proteinExistence type="predicted"/>
<evidence type="ECO:0000313" key="3">
    <source>
        <dbReference type="Proteomes" id="UP000198833"/>
    </source>
</evidence>
<reference evidence="2 3" key="1">
    <citation type="submission" date="2016-10" db="EMBL/GenBank/DDBJ databases">
        <authorList>
            <person name="de Groot N.N."/>
        </authorList>
    </citation>
    <scope>NUCLEOTIDE SEQUENCE [LARGE SCALE GENOMIC DNA]</scope>
    <source>
        <strain evidence="2 3">DSM 15695</strain>
    </source>
</reference>
<keyword evidence="1" id="KW-0175">Coiled coil</keyword>